<keyword evidence="2" id="KW-1185">Reference proteome</keyword>
<dbReference type="InterPro" id="IPR019419">
    <property type="entry name" value="AIM19"/>
</dbReference>
<dbReference type="AlphaFoldDB" id="A0A9W6WHY9"/>
<dbReference type="EMBL" id="BSXN01001560">
    <property type="protein sequence ID" value="GME73581.1"/>
    <property type="molecule type" value="Genomic_DNA"/>
</dbReference>
<dbReference type="Proteomes" id="UP001165120">
    <property type="component" value="Unassembled WGS sequence"/>
</dbReference>
<dbReference type="Pfam" id="PF10315">
    <property type="entry name" value="Aim19"/>
    <property type="match status" value="1"/>
</dbReference>
<organism evidence="1 2">
    <name type="scientific">Candida boidinii</name>
    <name type="common">Yeast</name>
    <dbReference type="NCBI Taxonomy" id="5477"/>
    <lineage>
        <taxon>Eukaryota</taxon>
        <taxon>Fungi</taxon>
        <taxon>Dikarya</taxon>
        <taxon>Ascomycota</taxon>
        <taxon>Saccharomycotina</taxon>
        <taxon>Pichiomycetes</taxon>
        <taxon>Pichiales</taxon>
        <taxon>Pichiaceae</taxon>
        <taxon>Ogataea</taxon>
        <taxon>Ogataea/Candida clade</taxon>
    </lineage>
</organism>
<evidence type="ECO:0000313" key="1">
    <source>
        <dbReference type="EMBL" id="GME73581.1"/>
    </source>
</evidence>
<sequence length="181" mass="19203">MGSSGDKVTKIVSETTNGAIDKTQSTINGLTNEIPQRERSHIAETIYQISSTPFAAWAFTSGLVASPMFKSASLRPATPVGTGYGYGSGSSVVGFFSKKPISPYPNNASVLLFGAMTALGGFMIYDNDPENGSGVIAAWSSLYAIMNTRKAVFSWKLWPKALVLCALGNSAVYGSRFFGFV</sequence>
<evidence type="ECO:0000313" key="2">
    <source>
        <dbReference type="Proteomes" id="UP001165120"/>
    </source>
</evidence>
<dbReference type="PANTHER" id="PTHR28177">
    <property type="entry name" value="ALTERED INHERITANCE OF MITOCHONDRIA PROTEIN 19, MITOCHONDRIAL"/>
    <property type="match status" value="1"/>
</dbReference>
<accession>A0A9W6WHY9</accession>
<proteinExistence type="predicted"/>
<protein>
    <submittedName>
        <fullName evidence="1">Unnamed protein product</fullName>
    </submittedName>
</protein>
<dbReference type="PANTHER" id="PTHR28177:SF1">
    <property type="entry name" value="ALTERED INHERITANCE OF MITOCHONDRIA PROTEIN 19, MITOCHONDRIAL"/>
    <property type="match status" value="1"/>
</dbReference>
<comment type="caution">
    <text evidence="1">The sequence shown here is derived from an EMBL/GenBank/DDBJ whole genome shotgun (WGS) entry which is preliminary data.</text>
</comment>
<dbReference type="GO" id="GO:0005739">
    <property type="term" value="C:mitochondrion"/>
    <property type="evidence" value="ECO:0007669"/>
    <property type="project" value="TreeGrafter"/>
</dbReference>
<gene>
    <name evidence="1" type="ORF">Cboi02_000409600</name>
</gene>
<reference evidence="1" key="1">
    <citation type="submission" date="2023-04" db="EMBL/GenBank/DDBJ databases">
        <title>Candida boidinii NBRC 10035.</title>
        <authorList>
            <person name="Ichikawa N."/>
            <person name="Sato H."/>
            <person name="Tonouchi N."/>
        </authorList>
    </citation>
    <scope>NUCLEOTIDE SEQUENCE</scope>
    <source>
        <strain evidence="1">NBRC 10035</strain>
    </source>
</reference>
<name>A0A9W6WHY9_CANBO</name>